<evidence type="ECO:0000313" key="1">
    <source>
        <dbReference type="EMBL" id="MXQ73796.1"/>
    </source>
</evidence>
<keyword evidence="2" id="KW-1185">Reference proteome</keyword>
<evidence type="ECO:0000313" key="2">
    <source>
        <dbReference type="Proteomes" id="UP000434036"/>
    </source>
</evidence>
<accession>A0A6N8U6H9</accession>
<dbReference type="Proteomes" id="UP000434036">
    <property type="component" value="Unassembled WGS sequence"/>
</dbReference>
<dbReference type="EMBL" id="WUUQ01000002">
    <property type="protein sequence ID" value="MXQ73796.1"/>
    <property type="molecule type" value="Genomic_DNA"/>
</dbReference>
<gene>
    <name evidence="1" type="ORF">GSF08_07570</name>
</gene>
<reference evidence="1 2" key="1">
    <citation type="submission" date="2019-12" db="EMBL/GenBank/DDBJ databases">
        <authorList>
            <person name="Yang R."/>
        </authorList>
    </citation>
    <scope>NUCLEOTIDE SEQUENCE [LARGE SCALE GENOMIC DNA]</scope>
    <source>
        <strain evidence="1 2">DONG20-135</strain>
    </source>
</reference>
<dbReference type="RefSeq" id="WP_160625205.1">
    <property type="nucleotide sequence ID" value="NZ_WUUQ01000002.1"/>
</dbReference>
<name>A0A6N8U6H9_9FIRM</name>
<reference evidence="1 2" key="2">
    <citation type="submission" date="2020-01" db="EMBL/GenBank/DDBJ databases">
        <title>Clostridiaceae sp. nov. isolated from the gut of human by culturomics.</title>
        <authorList>
            <person name="Chang Y."/>
        </authorList>
    </citation>
    <scope>NUCLEOTIDE SEQUENCE [LARGE SCALE GENOMIC DNA]</scope>
    <source>
        <strain evidence="1 2">DONG20-135</strain>
    </source>
</reference>
<comment type="caution">
    <text evidence="1">The sequence shown here is derived from an EMBL/GenBank/DDBJ whole genome shotgun (WGS) entry which is preliminary data.</text>
</comment>
<sequence length="387" mass="45537">MNDKNKRLALSLVENKLFSNPTLTYAQIEKRTGYSRRQLLRFAKNLKISDKETMLRHGNTGKRPAASATTDEIRFLNEFKKLHPQTTIAEFKAIYEKEVIENPAYAKEVRKYHLKSRSYSFFQRFYQDYHHQSPVVSSRNEEMKRVLFNEGKEYGSCVCISSMLYTWIHTDQVCCLHLLYDEVTNSLLCGCFSLHEEENCYLSLLKQLLVQYGIPENLIFIVAETSICNNLCGKLKRICKRLGMELLMNPIDHRSNKVFEQVAWLIKKNPLYLVNSSYEEINRYFNEAFIPVYNRCYARPTLADNGFVPLPDNVERPYLIMKFLRKTDHQGRLSFHSQLYELYDEYGSNVNLIDTEIVLQEDIFKNTLRVYYGKQKLYPVLCMTVTQ</sequence>
<organism evidence="1 2">
    <name type="scientific">Copranaerobaculum intestinale</name>
    <dbReference type="NCBI Taxonomy" id="2692629"/>
    <lineage>
        <taxon>Bacteria</taxon>
        <taxon>Bacillati</taxon>
        <taxon>Bacillota</taxon>
        <taxon>Erysipelotrichia</taxon>
        <taxon>Erysipelotrichales</taxon>
        <taxon>Erysipelotrichaceae</taxon>
        <taxon>Copranaerobaculum</taxon>
    </lineage>
</organism>
<proteinExistence type="predicted"/>
<protein>
    <submittedName>
        <fullName evidence="1">Uncharacterized protein</fullName>
    </submittedName>
</protein>
<dbReference type="AlphaFoldDB" id="A0A6N8U6H9"/>